<comment type="caution">
    <text evidence="1">The sequence shown here is derived from an EMBL/GenBank/DDBJ whole genome shotgun (WGS) entry which is preliminary data.</text>
</comment>
<keyword evidence="2" id="KW-1185">Reference proteome</keyword>
<reference evidence="1 2" key="1">
    <citation type="submission" date="2019-03" db="EMBL/GenBank/DDBJ databases">
        <title>Genomic Encyclopedia of Type Strains, Phase IV (KMG-IV): sequencing the most valuable type-strain genomes for metagenomic binning, comparative biology and taxonomic classification.</title>
        <authorList>
            <person name="Goeker M."/>
        </authorList>
    </citation>
    <scope>NUCLEOTIDE SEQUENCE [LARGE SCALE GENOMIC DNA]</scope>
    <source>
        <strain evidence="1 2">DSM 21667</strain>
    </source>
</reference>
<gene>
    <name evidence="1" type="ORF">DFR29_101447</name>
</gene>
<protein>
    <submittedName>
        <fullName evidence="1">Sulfotransferase family protein</fullName>
    </submittedName>
</protein>
<evidence type="ECO:0000313" key="1">
    <source>
        <dbReference type="EMBL" id="TDR48823.1"/>
    </source>
</evidence>
<dbReference type="EMBL" id="SNZH01000001">
    <property type="protein sequence ID" value="TDR48823.1"/>
    <property type="molecule type" value="Genomic_DNA"/>
</dbReference>
<name>A0A4R6ZA65_9GAMM</name>
<dbReference type="InterPro" id="IPR027417">
    <property type="entry name" value="P-loop_NTPase"/>
</dbReference>
<proteinExistence type="predicted"/>
<dbReference type="AlphaFoldDB" id="A0A4R6ZA65"/>
<dbReference type="RefSeq" id="WP_166653819.1">
    <property type="nucleotide sequence ID" value="NZ_SNZH01000001.1"/>
</dbReference>
<dbReference type="Proteomes" id="UP000295293">
    <property type="component" value="Unassembled WGS sequence"/>
</dbReference>
<dbReference type="Gene3D" id="3.40.50.300">
    <property type="entry name" value="P-loop containing nucleotide triphosphate hydrolases"/>
    <property type="match status" value="1"/>
</dbReference>
<dbReference type="SUPFAM" id="SSF52540">
    <property type="entry name" value="P-loop containing nucleoside triphosphate hydrolases"/>
    <property type="match status" value="1"/>
</dbReference>
<dbReference type="GO" id="GO:0016740">
    <property type="term" value="F:transferase activity"/>
    <property type="evidence" value="ECO:0007669"/>
    <property type="project" value="UniProtKB-KW"/>
</dbReference>
<organism evidence="1 2">
    <name type="scientific">Tahibacter aquaticus</name>
    <dbReference type="NCBI Taxonomy" id="520092"/>
    <lineage>
        <taxon>Bacteria</taxon>
        <taxon>Pseudomonadati</taxon>
        <taxon>Pseudomonadota</taxon>
        <taxon>Gammaproteobacteria</taxon>
        <taxon>Lysobacterales</taxon>
        <taxon>Rhodanobacteraceae</taxon>
        <taxon>Tahibacter</taxon>
    </lineage>
</organism>
<sequence length="481" mass="52977">MSEKRTAILILGMHRSGTSALTRVLNLCGVDLGSRLMPPAEGNNELGFWEHVEAVNIHERALTQLGRNWSDARRMPSDWLESPAAAAAAESIAALVRDEFAHSPLWAVKDPRACRFVPLWKKALDAVGIEVKLLFVLRHPGEVSASLARRDGMSEAESELLLLNHFFEAAQASAGRVRCAVTYQSLLDDWRGCMQRIARELDIELPALQSGAAQIEQFLDRGARNHHHADDDAALGKSLNGRAYLLARDSSDAAEFWSGVGELSEIWDLYQHDLLPYVDALLDMLAIRDVLERQARAPAIAEWQDQDRTLQPLTRLQFRMISGLQEGMGKLGQASADLGAMVRIGNESALGESSRIAGTVAAMQAGLAELHQQVLDQAGGSAELRAAAHAQQQLLGEVLVQADTLRRHMDDIALRSHAQWGEFARRSDERLVQLGQQADDSALASERIAVQLAGLEQRLAAAAERDNMRWSQRLRRLLSGK</sequence>
<accession>A0A4R6ZA65</accession>
<evidence type="ECO:0000313" key="2">
    <source>
        <dbReference type="Proteomes" id="UP000295293"/>
    </source>
</evidence>
<keyword evidence="1" id="KW-0808">Transferase</keyword>